<evidence type="ECO:0000313" key="1">
    <source>
        <dbReference type="EMBL" id="CAK9103680.1"/>
    </source>
</evidence>
<name>A0ABP0RSQ8_9DINO</name>
<comment type="caution">
    <text evidence="1">The sequence shown here is derived from an EMBL/GenBank/DDBJ whole genome shotgun (WGS) entry which is preliminary data.</text>
</comment>
<dbReference type="Proteomes" id="UP001642464">
    <property type="component" value="Unassembled WGS sequence"/>
</dbReference>
<reference evidence="1 2" key="1">
    <citation type="submission" date="2024-02" db="EMBL/GenBank/DDBJ databases">
        <authorList>
            <person name="Chen Y."/>
            <person name="Shah S."/>
            <person name="Dougan E. K."/>
            <person name="Thang M."/>
            <person name="Chan C."/>
        </authorList>
    </citation>
    <scope>NUCLEOTIDE SEQUENCE [LARGE SCALE GENOMIC DNA]</scope>
</reference>
<accession>A0ABP0RSQ8</accession>
<gene>
    <name evidence="1" type="ORF">SCF082_LOCUS48421</name>
</gene>
<evidence type="ECO:0000313" key="2">
    <source>
        <dbReference type="Proteomes" id="UP001642464"/>
    </source>
</evidence>
<organism evidence="1 2">
    <name type="scientific">Durusdinium trenchii</name>
    <dbReference type="NCBI Taxonomy" id="1381693"/>
    <lineage>
        <taxon>Eukaryota</taxon>
        <taxon>Sar</taxon>
        <taxon>Alveolata</taxon>
        <taxon>Dinophyceae</taxon>
        <taxon>Suessiales</taxon>
        <taxon>Symbiodiniaceae</taxon>
        <taxon>Durusdinium</taxon>
    </lineage>
</organism>
<sequence>MLVLGKVSDPLLFHYCAPSEHLELYPATDKCFNPQLQGRLRHVRHVQRNWLGQVLEEGLGFFARQAEDVESFRNRAIPPTSAWHPVWVADRRDGLYRTGDPTRRTNWSSCYVRY</sequence>
<proteinExistence type="predicted"/>
<keyword evidence="2" id="KW-1185">Reference proteome</keyword>
<dbReference type="EMBL" id="CAXAMM010042228">
    <property type="protein sequence ID" value="CAK9103680.1"/>
    <property type="molecule type" value="Genomic_DNA"/>
</dbReference>
<protein>
    <submittedName>
        <fullName evidence="1">Uncharacterized protein</fullName>
    </submittedName>
</protein>